<dbReference type="InterPro" id="IPR011060">
    <property type="entry name" value="RibuloseP-bd_barrel"/>
</dbReference>
<dbReference type="UniPathway" id="UPA00070">
    <property type="reaction ID" value="UER00120"/>
</dbReference>
<dbReference type="KEGG" id="thel:IG193_01510"/>
<sequence>MPEKLEHISKLKGSWVILALDYARGNSPLAYWSELLHRTTGLVAGVKVGLPALLRAGPTGISELVQSFGDELYFLADFKLADIGDVVLEELSILEEMGFDGAIVHLFPRCLDRLPLNALDVYGLVSMTCPRSLVDEHMGELLDYASTLRLKGLVVAATKPDAIRRARERFRHAVILSPGVGVQGAPPASALSAGADYEIVGRSVVLSEDPVRELTRIVEAQRAVKHEG</sequence>
<gene>
    <name evidence="11" type="ORF">IG193_01510</name>
</gene>
<dbReference type="InterPro" id="IPR014732">
    <property type="entry name" value="OMPdecase"/>
</dbReference>
<feature type="binding site" evidence="9">
    <location>
        <position position="201"/>
    </location>
    <ligand>
        <name>substrate</name>
    </ligand>
</feature>
<keyword evidence="5" id="KW-0665">Pyrimidine biosynthesis</keyword>
<accession>A0A7L9FJV4</accession>
<feature type="active site" description="For OMPdecase activity" evidence="8">
    <location>
        <position position="82"/>
    </location>
</feature>
<evidence type="ECO:0000313" key="11">
    <source>
        <dbReference type="EMBL" id="QOJ79166.1"/>
    </source>
</evidence>
<reference evidence="11 12" key="1">
    <citation type="submission" date="2020-10" db="EMBL/GenBank/DDBJ databases">
        <title>Thermofilum lucidum 3507LT sp. nov. a novel member of Thermofilaceae family isolated from Chile hot spring, and proposal of description order Thermofilales.</title>
        <authorList>
            <person name="Zayulina K.S."/>
            <person name="Elcheninov A.G."/>
            <person name="Toshchakov S.V."/>
            <person name="Kublanov I.V."/>
        </authorList>
    </citation>
    <scope>NUCLEOTIDE SEQUENCE [LARGE SCALE GENOMIC DNA]</scope>
    <source>
        <strain evidence="11 12">3507LT</strain>
    </source>
</reference>
<dbReference type="GO" id="GO:0006207">
    <property type="term" value="P:'de novo' pyrimidine nucleobase biosynthetic process"/>
    <property type="evidence" value="ECO:0007669"/>
    <property type="project" value="InterPro"/>
</dbReference>
<evidence type="ECO:0000313" key="12">
    <source>
        <dbReference type="Proteomes" id="UP000594121"/>
    </source>
</evidence>
<feature type="domain" description="Orotidine 5'-phosphate decarboxylase" evidence="10">
    <location>
        <begin position="15"/>
        <end position="217"/>
    </location>
</feature>
<keyword evidence="12" id="KW-1185">Reference proteome</keyword>
<dbReference type="PANTHER" id="PTHR32119:SF2">
    <property type="entry name" value="OROTIDINE 5'-PHOSPHATE DECARBOXYLASE"/>
    <property type="match status" value="1"/>
</dbReference>
<dbReference type="InterPro" id="IPR001754">
    <property type="entry name" value="OMPdeCOase_dom"/>
</dbReference>
<evidence type="ECO:0000256" key="9">
    <source>
        <dbReference type="PIRSR" id="PIRSR614732-2"/>
    </source>
</evidence>
<keyword evidence="6" id="KW-0456">Lyase</keyword>
<evidence type="ECO:0000256" key="7">
    <source>
        <dbReference type="ARBA" id="ARBA00033428"/>
    </source>
</evidence>
<dbReference type="SMART" id="SM00934">
    <property type="entry name" value="OMPdecase"/>
    <property type="match status" value="1"/>
</dbReference>
<dbReference type="InParanoid" id="A0A7L9FJV4"/>
<feature type="binding site" evidence="9">
    <location>
        <position position="202"/>
    </location>
    <ligand>
        <name>substrate</name>
    </ligand>
</feature>
<name>A0A7L9FJV4_9CREN</name>
<feature type="binding site" evidence="9">
    <location>
        <position position="128"/>
    </location>
    <ligand>
        <name>substrate</name>
    </ligand>
</feature>
<dbReference type="PANTHER" id="PTHR32119">
    <property type="entry name" value="OROTIDINE 5'-PHOSPHATE DECARBOXYLASE"/>
    <property type="match status" value="1"/>
</dbReference>
<evidence type="ECO:0000256" key="5">
    <source>
        <dbReference type="ARBA" id="ARBA00022975"/>
    </source>
</evidence>
<feature type="binding site" evidence="9">
    <location>
        <position position="47"/>
    </location>
    <ligand>
        <name>substrate</name>
    </ligand>
</feature>
<dbReference type="CDD" id="cd04725">
    <property type="entry name" value="OMP_decarboxylase_like"/>
    <property type="match status" value="1"/>
</dbReference>
<dbReference type="Proteomes" id="UP000594121">
    <property type="component" value="Chromosome"/>
</dbReference>
<evidence type="ECO:0000256" key="1">
    <source>
        <dbReference type="ARBA" id="ARBA00004861"/>
    </source>
</evidence>
<dbReference type="FunCoup" id="A0A7L9FJV4">
    <property type="interactions" value="32"/>
</dbReference>
<evidence type="ECO:0000256" key="2">
    <source>
        <dbReference type="ARBA" id="ARBA00012321"/>
    </source>
</evidence>
<comment type="pathway">
    <text evidence="1">Pyrimidine metabolism; UMP biosynthesis via de novo pathway; UMP from orotate: step 2/2.</text>
</comment>
<dbReference type="InterPro" id="IPR013785">
    <property type="entry name" value="Aldolase_TIM"/>
</dbReference>
<evidence type="ECO:0000259" key="10">
    <source>
        <dbReference type="SMART" id="SM00934"/>
    </source>
</evidence>
<dbReference type="RefSeq" id="WP_192819138.1">
    <property type="nucleotide sequence ID" value="NZ_CP062310.1"/>
</dbReference>
<evidence type="ECO:0000256" key="8">
    <source>
        <dbReference type="PIRSR" id="PIRSR614732-1"/>
    </source>
</evidence>
<dbReference type="Pfam" id="PF00215">
    <property type="entry name" value="OMPdecase"/>
    <property type="match status" value="1"/>
</dbReference>
<protein>
    <recommendedName>
        <fullName evidence="3">Orotidine 5'-phosphate decarboxylase</fullName>
        <ecNumber evidence="2">4.1.1.23</ecNumber>
    </recommendedName>
    <alternativeName>
        <fullName evidence="7">OMP decarboxylase</fullName>
    </alternativeName>
</protein>
<dbReference type="AlphaFoldDB" id="A0A7L9FJV4"/>
<feature type="active site" description="For OMPdecase activity" evidence="8">
    <location>
        <position position="79"/>
    </location>
</feature>
<dbReference type="GO" id="GO:0044205">
    <property type="term" value="P:'de novo' UMP biosynthetic process"/>
    <property type="evidence" value="ECO:0007669"/>
    <property type="project" value="UniProtKB-UniPathway"/>
</dbReference>
<dbReference type="EC" id="4.1.1.23" evidence="2"/>
<dbReference type="Gene3D" id="3.20.20.70">
    <property type="entry name" value="Aldolase class I"/>
    <property type="match status" value="1"/>
</dbReference>
<dbReference type="GO" id="GO:0005829">
    <property type="term" value="C:cytosol"/>
    <property type="evidence" value="ECO:0007669"/>
    <property type="project" value="TreeGrafter"/>
</dbReference>
<evidence type="ECO:0000256" key="4">
    <source>
        <dbReference type="ARBA" id="ARBA00022793"/>
    </source>
</evidence>
<dbReference type="GO" id="GO:0004590">
    <property type="term" value="F:orotidine-5'-phosphate decarboxylase activity"/>
    <property type="evidence" value="ECO:0007669"/>
    <property type="project" value="UniProtKB-EC"/>
</dbReference>
<keyword evidence="4" id="KW-0210">Decarboxylase</keyword>
<proteinExistence type="predicted"/>
<evidence type="ECO:0000256" key="3">
    <source>
        <dbReference type="ARBA" id="ARBA00021923"/>
    </source>
</evidence>
<organism evidence="11 12">
    <name type="scientific">Infirmifilum lucidum</name>
    <dbReference type="NCBI Taxonomy" id="2776706"/>
    <lineage>
        <taxon>Archaea</taxon>
        <taxon>Thermoproteota</taxon>
        <taxon>Thermoprotei</taxon>
        <taxon>Thermofilales</taxon>
        <taxon>Thermofilaceae</taxon>
        <taxon>Infirmifilum</taxon>
    </lineage>
</organism>
<feature type="active site" description="For OMPdecase activity" evidence="8">
    <location>
        <position position="77"/>
    </location>
</feature>
<dbReference type="SUPFAM" id="SSF51366">
    <property type="entry name" value="Ribulose-phoshate binding barrel"/>
    <property type="match status" value="1"/>
</dbReference>
<evidence type="ECO:0000256" key="6">
    <source>
        <dbReference type="ARBA" id="ARBA00023239"/>
    </source>
</evidence>
<dbReference type="EMBL" id="CP062310">
    <property type="protein sequence ID" value="QOJ79166.1"/>
    <property type="molecule type" value="Genomic_DNA"/>
</dbReference>
<dbReference type="GeneID" id="59148532"/>
<feature type="binding site" evidence="9">
    <location>
        <position position="21"/>
    </location>
    <ligand>
        <name>substrate</name>
    </ligand>
</feature>